<dbReference type="Pfam" id="PF00023">
    <property type="entry name" value="Ank"/>
    <property type="match status" value="1"/>
</dbReference>
<dbReference type="PRINTS" id="PR01415">
    <property type="entry name" value="ANKYRIN"/>
</dbReference>
<reference evidence="3" key="1">
    <citation type="journal article" date="2019" name="BMC Genomics">
        <title>A new reference genome for Sorghum bicolor reveals high levels of sequence similarity between sweet and grain genotypes: implications for the genetics of sugar metabolism.</title>
        <authorList>
            <person name="Cooper E.A."/>
            <person name="Brenton Z.W."/>
            <person name="Flinn B.S."/>
            <person name="Jenkins J."/>
            <person name="Shu S."/>
            <person name="Flowers D."/>
            <person name="Luo F."/>
            <person name="Wang Y."/>
            <person name="Xia P."/>
            <person name="Barry K."/>
            <person name="Daum C."/>
            <person name="Lipzen A."/>
            <person name="Yoshinaga Y."/>
            <person name="Schmutz J."/>
            <person name="Saski C."/>
            <person name="Vermerris W."/>
            <person name="Kresovich S."/>
        </authorList>
    </citation>
    <scope>NUCLEOTIDE SEQUENCE</scope>
</reference>
<organism evidence="3 5">
    <name type="scientific">Sorghum bicolor</name>
    <name type="common">Sorghum</name>
    <name type="synonym">Sorghum vulgare</name>
    <dbReference type="NCBI Taxonomy" id="4558"/>
    <lineage>
        <taxon>Eukaryota</taxon>
        <taxon>Viridiplantae</taxon>
        <taxon>Streptophyta</taxon>
        <taxon>Embryophyta</taxon>
        <taxon>Tracheophyta</taxon>
        <taxon>Spermatophyta</taxon>
        <taxon>Magnoliopsida</taxon>
        <taxon>Liliopsida</taxon>
        <taxon>Poales</taxon>
        <taxon>Poaceae</taxon>
        <taxon>PACMAD clade</taxon>
        <taxon>Panicoideae</taxon>
        <taxon>Andropogonodae</taxon>
        <taxon>Andropogoneae</taxon>
        <taxon>Sorghinae</taxon>
        <taxon>Sorghum</taxon>
    </lineage>
</organism>
<evidence type="ECO:0000313" key="4">
    <source>
        <dbReference type="EMBL" id="KAG0537279.1"/>
    </source>
</evidence>
<dbReference type="SUPFAM" id="SSF48403">
    <property type="entry name" value="Ankyrin repeat"/>
    <property type="match status" value="1"/>
</dbReference>
<evidence type="ECO:0000313" key="5">
    <source>
        <dbReference type="Proteomes" id="UP000807115"/>
    </source>
</evidence>
<evidence type="ECO:0000256" key="1">
    <source>
        <dbReference type="PROSITE-ProRule" id="PRU00023"/>
    </source>
</evidence>
<feature type="repeat" description="ANK" evidence="1">
    <location>
        <begin position="153"/>
        <end position="185"/>
    </location>
</feature>
<accession>A0A921U7S9</accession>
<sequence>MAPTRSTSDARSVWSSSLRPPLDLQPAVLPEDDDGDDDRAVAELLNAALEGDLSRVKELVEELNEEGKGVDEVVAAAAVGVTGTKRRGPLHLAAANGNAEMCRFLIKVGDVDVDAADSDGATPLIFAIQGLGSTTVVRLLLNNGANLNKADNSGVAPLHIAAERGLYEVAELLLSREAEVDLMCENGGAPIHIAAENGHAKFLKLLLQHEADYNAGDPVTALVIAAGKGLTDCIKCLLKAGADANIPDEDGKLPVQIAACQGWKECVEILFPVTTPLAEYATWSIDGIIQHEKTASSEPQLQVSNSDDKENAVSDDDTNKDTQPHQSKSCSEKGKALTTVEENGGGIETLMSGLNLGPEDPSDKASMPLLRRSTRVRQPNVRISGPEWAR</sequence>
<feature type="repeat" description="ANK" evidence="1">
    <location>
        <begin position="217"/>
        <end position="249"/>
    </location>
</feature>
<feature type="region of interest" description="Disordered" evidence="2">
    <location>
        <begin position="1"/>
        <end position="37"/>
    </location>
</feature>
<feature type="repeat" description="ANK" evidence="1">
    <location>
        <begin position="119"/>
        <end position="152"/>
    </location>
</feature>
<dbReference type="Proteomes" id="UP000807115">
    <property type="component" value="Chromosome 3"/>
</dbReference>
<dbReference type="PROSITE" id="PS50088">
    <property type="entry name" value="ANK_REPEAT"/>
    <property type="match status" value="5"/>
</dbReference>
<feature type="compositionally biased region" description="Polar residues" evidence="2">
    <location>
        <begin position="1"/>
        <end position="18"/>
    </location>
</feature>
<dbReference type="PANTHER" id="PTHR46224:SF28">
    <property type="match status" value="1"/>
</dbReference>
<name>A0A921U7S9_SORBI</name>
<reference evidence="3" key="2">
    <citation type="submission" date="2020-10" db="EMBL/GenBank/DDBJ databases">
        <authorList>
            <person name="Cooper E.A."/>
            <person name="Brenton Z.W."/>
            <person name="Flinn B.S."/>
            <person name="Jenkins J."/>
            <person name="Shu S."/>
            <person name="Flowers D."/>
            <person name="Luo F."/>
            <person name="Wang Y."/>
            <person name="Xia P."/>
            <person name="Barry K."/>
            <person name="Daum C."/>
            <person name="Lipzen A."/>
            <person name="Yoshinaga Y."/>
            <person name="Schmutz J."/>
            <person name="Saski C."/>
            <person name="Vermerris W."/>
            <person name="Kresovich S."/>
        </authorList>
    </citation>
    <scope>NUCLEOTIDE SEQUENCE</scope>
</reference>
<dbReference type="Proteomes" id="UP000807115">
    <property type="component" value="Chromosome 8"/>
</dbReference>
<dbReference type="AlphaFoldDB" id="A0A921U7S9"/>
<dbReference type="InterPro" id="IPR036770">
    <property type="entry name" value="Ankyrin_rpt-contain_sf"/>
</dbReference>
<proteinExistence type="predicted"/>
<dbReference type="PANTHER" id="PTHR46224">
    <property type="entry name" value="ANKYRIN REPEAT FAMILY PROTEIN"/>
    <property type="match status" value="1"/>
</dbReference>
<protein>
    <submittedName>
        <fullName evidence="3">Uncharacterized protein</fullName>
    </submittedName>
</protein>
<dbReference type="EMBL" id="CM027682">
    <property type="protein sequence ID" value="KAG0537279.1"/>
    <property type="molecule type" value="Genomic_DNA"/>
</dbReference>
<feature type="repeat" description="ANK" evidence="1">
    <location>
        <begin position="85"/>
        <end position="109"/>
    </location>
</feature>
<dbReference type="Pfam" id="PF12796">
    <property type="entry name" value="Ank_2"/>
    <property type="match status" value="2"/>
</dbReference>
<evidence type="ECO:0000313" key="3">
    <source>
        <dbReference type="EMBL" id="KAG0521563.1"/>
    </source>
</evidence>
<dbReference type="InterPro" id="IPR051616">
    <property type="entry name" value="Cul2-RING_E3_ligase_SR"/>
</dbReference>
<evidence type="ECO:0000256" key="2">
    <source>
        <dbReference type="SAM" id="MobiDB-lite"/>
    </source>
</evidence>
<feature type="region of interest" description="Disordered" evidence="2">
    <location>
        <begin position="294"/>
        <end position="368"/>
    </location>
</feature>
<dbReference type="EMBL" id="CM027687">
    <property type="protein sequence ID" value="KAG0521563.1"/>
    <property type="molecule type" value="Genomic_DNA"/>
</dbReference>
<dbReference type="InterPro" id="IPR002110">
    <property type="entry name" value="Ankyrin_rpt"/>
</dbReference>
<gene>
    <name evidence="4" type="ORF">BDA96_03G135300</name>
    <name evidence="3" type="ORF">BDA96_08G172100</name>
</gene>
<feature type="compositionally biased region" description="Polar residues" evidence="2">
    <location>
        <begin position="296"/>
        <end position="305"/>
    </location>
</feature>
<dbReference type="Gene3D" id="1.25.40.20">
    <property type="entry name" value="Ankyrin repeat-containing domain"/>
    <property type="match status" value="2"/>
</dbReference>
<comment type="caution">
    <text evidence="3">The sequence shown here is derived from an EMBL/GenBank/DDBJ whole genome shotgun (WGS) entry which is preliminary data.</text>
</comment>
<dbReference type="SMART" id="SM00248">
    <property type="entry name" value="ANK"/>
    <property type="match status" value="5"/>
</dbReference>
<keyword evidence="1" id="KW-0040">ANK repeat</keyword>
<feature type="repeat" description="ANK" evidence="1">
    <location>
        <begin position="186"/>
        <end position="218"/>
    </location>
</feature>
<dbReference type="PROSITE" id="PS50297">
    <property type="entry name" value="ANK_REP_REGION"/>
    <property type="match status" value="5"/>
</dbReference>
<feature type="compositionally biased region" description="Basic and acidic residues" evidence="2">
    <location>
        <begin position="306"/>
        <end position="323"/>
    </location>
</feature>